<evidence type="ECO:0000313" key="1">
    <source>
        <dbReference type="EMBL" id="QAY16279.1"/>
    </source>
</evidence>
<evidence type="ECO:0000313" key="2">
    <source>
        <dbReference type="Proteomes" id="UP000289374"/>
    </source>
</evidence>
<gene>
    <name evidence="1" type="primary">67</name>
    <name evidence="1" type="ORF">SEA_ICEWARRIOR_67</name>
</gene>
<dbReference type="EMBL" id="MK433259">
    <property type="protein sequence ID" value="QAY16279.1"/>
    <property type="molecule type" value="Genomic_DNA"/>
</dbReference>
<reference evidence="1 2" key="1">
    <citation type="submission" date="2019-01" db="EMBL/GenBank/DDBJ databases">
        <authorList>
            <person name="Vuppala A."/>
            <person name="Driller C.J."/>
            <person name="Izu-George L."/>
            <person name="Nayek S."/>
            <person name="Hughes L.E."/>
            <person name="Garlena R.A."/>
            <person name="Russell D.A."/>
            <person name="Pope W.H."/>
            <person name="Jacobs-Sera D."/>
            <person name="Hatfull G.F."/>
        </authorList>
    </citation>
    <scope>NUCLEOTIDE SEQUENCE [LARGE SCALE GENOMIC DNA]</scope>
</reference>
<sequence>MRLMARFRRMLYRRGFRPKPGSIFHSPSQALIYSYLDEVSPGAVVKYRRSR</sequence>
<name>A0A411CQT1_9CAUD</name>
<organism evidence="1 2">
    <name type="scientific">Streptomyces phage IceWarrior</name>
    <dbReference type="NCBI Taxonomy" id="2510515"/>
    <lineage>
        <taxon>Viruses</taxon>
        <taxon>Duplodnaviria</taxon>
        <taxon>Heunggongvirae</taxon>
        <taxon>Uroviricota</taxon>
        <taxon>Caudoviricetes</taxon>
        <taxon>Rimavirus</taxon>
        <taxon>Rimavirus rima</taxon>
    </lineage>
</organism>
<proteinExistence type="predicted"/>
<dbReference type="Proteomes" id="UP000289374">
    <property type="component" value="Segment"/>
</dbReference>
<protein>
    <submittedName>
        <fullName evidence="1">Uncharacterized protein</fullName>
    </submittedName>
</protein>
<accession>A0A411CQT1</accession>